<dbReference type="Proteomes" id="UP000410492">
    <property type="component" value="Unassembled WGS sequence"/>
</dbReference>
<proteinExistence type="predicted"/>
<gene>
    <name evidence="1" type="ORF">CALMAC_LOCUS10752</name>
</gene>
<dbReference type="EMBL" id="CAACVG010008422">
    <property type="protein sequence ID" value="VEN49727.1"/>
    <property type="molecule type" value="Genomic_DNA"/>
</dbReference>
<reference evidence="1 2" key="1">
    <citation type="submission" date="2019-01" db="EMBL/GenBank/DDBJ databases">
        <authorList>
            <person name="Sayadi A."/>
        </authorList>
    </citation>
    <scope>NUCLEOTIDE SEQUENCE [LARGE SCALE GENOMIC DNA]</scope>
</reference>
<organism evidence="1 2">
    <name type="scientific">Callosobruchus maculatus</name>
    <name type="common">Southern cowpea weevil</name>
    <name type="synonym">Pulse bruchid</name>
    <dbReference type="NCBI Taxonomy" id="64391"/>
    <lineage>
        <taxon>Eukaryota</taxon>
        <taxon>Metazoa</taxon>
        <taxon>Ecdysozoa</taxon>
        <taxon>Arthropoda</taxon>
        <taxon>Hexapoda</taxon>
        <taxon>Insecta</taxon>
        <taxon>Pterygota</taxon>
        <taxon>Neoptera</taxon>
        <taxon>Endopterygota</taxon>
        <taxon>Coleoptera</taxon>
        <taxon>Polyphaga</taxon>
        <taxon>Cucujiformia</taxon>
        <taxon>Chrysomeloidea</taxon>
        <taxon>Chrysomelidae</taxon>
        <taxon>Bruchinae</taxon>
        <taxon>Bruchini</taxon>
        <taxon>Callosobruchus</taxon>
    </lineage>
</organism>
<keyword evidence="2" id="KW-1185">Reference proteome</keyword>
<protein>
    <submittedName>
        <fullName evidence="1">Uncharacterized protein</fullName>
    </submittedName>
</protein>
<dbReference type="AlphaFoldDB" id="A0A653CR22"/>
<sequence length="33" mass="3893">MQTVWQVVQKVFNVINPSVNTFRYKAVSLPVLW</sequence>
<accession>A0A653CR22</accession>
<evidence type="ECO:0000313" key="1">
    <source>
        <dbReference type="EMBL" id="VEN49727.1"/>
    </source>
</evidence>
<evidence type="ECO:0000313" key="2">
    <source>
        <dbReference type="Proteomes" id="UP000410492"/>
    </source>
</evidence>
<name>A0A653CR22_CALMS</name>